<dbReference type="Proteomes" id="UP000663882">
    <property type="component" value="Unassembled WGS sequence"/>
</dbReference>
<name>A0A820HQF5_9BILA</name>
<protein>
    <submittedName>
        <fullName evidence="2">Uncharacterized protein</fullName>
    </submittedName>
</protein>
<evidence type="ECO:0000313" key="1">
    <source>
        <dbReference type="EMBL" id="CAF1513583.1"/>
    </source>
</evidence>
<reference evidence="2" key="1">
    <citation type="submission" date="2021-02" db="EMBL/GenBank/DDBJ databases">
        <authorList>
            <person name="Nowell W R."/>
        </authorList>
    </citation>
    <scope>NUCLEOTIDE SEQUENCE</scope>
</reference>
<comment type="caution">
    <text evidence="2">The sequence shown here is derived from an EMBL/GenBank/DDBJ whole genome shotgun (WGS) entry which is preliminary data.</text>
</comment>
<organism evidence="2 3">
    <name type="scientific">Rotaria sordida</name>
    <dbReference type="NCBI Taxonomy" id="392033"/>
    <lineage>
        <taxon>Eukaryota</taxon>
        <taxon>Metazoa</taxon>
        <taxon>Spiralia</taxon>
        <taxon>Gnathifera</taxon>
        <taxon>Rotifera</taxon>
        <taxon>Eurotatoria</taxon>
        <taxon>Bdelloidea</taxon>
        <taxon>Philodinida</taxon>
        <taxon>Philodinidae</taxon>
        <taxon>Rotaria</taxon>
    </lineage>
</organism>
<feature type="non-terminal residue" evidence="2">
    <location>
        <position position="1"/>
    </location>
</feature>
<evidence type="ECO:0000313" key="3">
    <source>
        <dbReference type="Proteomes" id="UP000663823"/>
    </source>
</evidence>
<dbReference type="AlphaFoldDB" id="A0A820HQF5"/>
<feature type="non-terminal residue" evidence="2">
    <location>
        <position position="69"/>
    </location>
</feature>
<dbReference type="OrthoDB" id="10058885at2759"/>
<accession>A0A820HQF5</accession>
<dbReference type="Proteomes" id="UP000663823">
    <property type="component" value="Unassembled WGS sequence"/>
</dbReference>
<dbReference type="EMBL" id="CAJNOO010013916">
    <property type="protein sequence ID" value="CAF1513583.1"/>
    <property type="molecule type" value="Genomic_DNA"/>
</dbReference>
<proteinExistence type="predicted"/>
<evidence type="ECO:0000313" key="2">
    <source>
        <dbReference type="EMBL" id="CAF4299697.1"/>
    </source>
</evidence>
<gene>
    <name evidence="2" type="ORF">OTI717_LOCUS42004</name>
    <name evidence="1" type="ORF">RFH988_LOCUS39136</name>
</gene>
<dbReference type="EMBL" id="CAJOAX010046652">
    <property type="protein sequence ID" value="CAF4299697.1"/>
    <property type="molecule type" value="Genomic_DNA"/>
</dbReference>
<sequence>FNKLIPVVDDITFTPRNIDGVKSQQVLKLSKLTFSHDDWNWLSTLEFVLKCFEESTSLLSGKTYQTLSL</sequence>